<name>A0A9W6U461_9STRA</name>
<gene>
    <name evidence="1" type="ORF">Plil01_001018900</name>
</gene>
<accession>A0A9W6U461</accession>
<sequence>MRRLSTTAAAAPARLSLTRLFQSQPIGAWPASTRAAATLADRLCVSPEELPELRSVLAVQNLVAKIPAQPAPRQADAYRQWIESYRRSNALEQQTQLDKDAFDAFVKQAQQYLQQQEDEAFHGCDKIGPMEDEQLSSPPAEAFVEAVKLKLSRHMCSQAAGSFELMDKDKDGGCCG</sequence>
<evidence type="ECO:0000313" key="2">
    <source>
        <dbReference type="Proteomes" id="UP001165083"/>
    </source>
</evidence>
<reference evidence="1" key="1">
    <citation type="submission" date="2023-04" db="EMBL/GenBank/DDBJ databases">
        <title>Phytophthora lilii NBRC 32176.</title>
        <authorList>
            <person name="Ichikawa N."/>
            <person name="Sato H."/>
            <person name="Tonouchi N."/>
        </authorList>
    </citation>
    <scope>NUCLEOTIDE SEQUENCE</scope>
    <source>
        <strain evidence="1">NBRC 32176</strain>
    </source>
</reference>
<protein>
    <submittedName>
        <fullName evidence="1">Unnamed protein product</fullName>
    </submittedName>
</protein>
<dbReference type="EMBL" id="BSXW01000531">
    <property type="protein sequence ID" value="GMF24806.1"/>
    <property type="molecule type" value="Genomic_DNA"/>
</dbReference>
<dbReference type="AlphaFoldDB" id="A0A9W6U461"/>
<proteinExistence type="predicted"/>
<keyword evidence="2" id="KW-1185">Reference proteome</keyword>
<organism evidence="1 2">
    <name type="scientific">Phytophthora lilii</name>
    <dbReference type="NCBI Taxonomy" id="2077276"/>
    <lineage>
        <taxon>Eukaryota</taxon>
        <taxon>Sar</taxon>
        <taxon>Stramenopiles</taxon>
        <taxon>Oomycota</taxon>
        <taxon>Peronosporomycetes</taxon>
        <taxon>Peronosporales</taxon>
        <taxon>Peronosporaceae</taxon>
        <taxon>Phytophthora</taxon>
    </lineage>
</organism>
<dbReference type="OrthoDB" id="61834at2759"/>
<comment type="caution">
    <text evidence="1">The sequence shown here is derived from an EMBL/GenBank/DDBJ whole genome shotgun (WGS) entry which is preliminary data.</text>
</comment>
<dbReference type="Proteomes" id="UP001165083">
    <property type="component" value="Unassembled WGS sequence"/>
</dbReference>
<evidence type="ECO:0000313" key="1">
    <source>
        <dbReference type="EMBL" id="GMF24806.1"/>
    </source>
</evidence>